<proteinExistence type="predicted"/>
<name>A0ABX0AD82_9BACI</name>
<comment type="caution">
    <text evidence="1">The sequence shown here is derived from an EMBL/GenBank/DDBJ whole genome shotgun (WGS) entry which is preliminary data.</text>
</comment>
<dbReference type="Proteomes" id="UP000743899">
    <property type="component" value="Unassembled WGS sequence"/>
</dbReference>
<dbReference type="EMBL" id="JAACYS010000112">
    <property type="protein sequence ID" value="NCU19042.1"/>
    <property type="molecule type" value="Genomic_DNA"/>
</dbReference>
<sequence>MGREWDFGNIPIGTEKRERRFIPLGVQERAFFGINEIEIDGNPRFFGSALPFEVDENDIRD</sequence>
<evidence type="ECO:0000313" key="2">
    <source>
        <dbReference type="Proteomes" id="UP000743899"/>
    </source>
</evidence>
<keyword evidence="2" id="KW-1185">Reference proteome</keyword>
<dbReference type="RefSeq" id="WP_161921863.1">
    <property type="nucleotide sequence ID" value="NZ_JAACYS010000112.1"/>
</dbReference>
<organism evidence="1 2">
    <name type="scientific">Pallidibacillus pasinlerensis</name>
    <dbReference type="NCBI Taxonomy" id="2703818"/>
    <lineage>
        <taxon>Bacteria</taxon>
        <taxon>Bacillati</taxon>
        <taxon>Bacillota</taxon>
        <taxon>Bacilli</taxon>
        <taxon>Bacillales</taxon>
        <taxon>Bacillaceae</taxon>
        <taxon>Pallidibacillus</taxon>
    </lineage>
</organism>
<evidence type="ECO:0000313" key="1">
    <source>
        <dbReference type="EMBL" id="NCU19042.1"/>
    </source>
</evidence>
<gene>
    <name evidence="1" type="ORF">GW534_15335</name>
</gene>
<protein>
    <submittedName>
        <fullName evidence="1">Uncharacterized protein</fullName>
    </submittedName>
</protein>
<reference evidence="1 2" key="1">
    <citation type="submission" date="2020-01" db="EMBL/GenBank/DDBJ databases">
        <title>A novel Bacillus sp. from Pasinler.</title>
        <authorList>
            <person name="Adiguzel A."/>
            <person name="Ay H."/>
            <person name="Baltaci M.O."/>
        </authorList>
    </citation>
    <scope>NUCLEOTIDE SEQUENCE [LARGE SCALE GENOMIC DNA]</scope>
    <source>
        <strain evidence="1 2">P1</strain>
    </source>
</reference>
<accession>A0ABX0AD82</accession>